<keyword evidence="3" id="KW-1185">Reference proteome</keyword>
<dbReference type="PANTHER" id="PTHR32305">
    <property type="match status" value="1"/>
</dbReference>
<sequence>MPWKMLFKLLITLAFFTVSLGSAEAIQNEAYIWQGQKLVQTRHIDRKHKPVNCRMYAYEPDSHVPVALWDQTLGLHHIDVDHSGTPKAMYRHDSGEEVWSTDHETYGKTRDTKTTLTHPVTGQPFEPNLRMAGQYEDIETGLYQNCYRFYDPHCGRYVSQDPIGLMGGLNAYQYCPNPVGYVDPLGLSSKECTDETGRPLSSPQYSVLFDTEVSPELYPGRSDRVHFQDANRLLYEMMQKDAQFAGMMEALAPGISQGIQPGARGAFPRRAPARELTWHHGTEPGNLQLVWRAQHKAPGPVQQTLYPDGVGGMDIWGGGRYK</sequence>
<evidence type="ECO:0000313" key="3">
    <source>
        <dbReference type="Proteomes" id="UP000626148"/>
    </source>
</evidence>
<organism evidence="2 3">
    <name type="scientific">Saccharospirillum salsuginis</name>
    <dbReference type="NCBI Taxonomy" id="418750"/>
    <lineage>
        <taxon>Bacteria</taxon>
        <taxon>Pseudomonadati</taxon>
        <taxon>Pseudomonadota</taxon>
        <taxon>Gammaproteobacteria</taxon>
        <taxon>Oceanospirillales</taxon>
        <taxon>Saccharospirillaceae</taxon>
        <taxon>Saccharospirillum</taxon>
    </lineage>
</organism>
<reference evidence="2" key="1">
    <citation type="journal article" date="2014" name="Int. J. Syst. Evol. Microbiol.">
        <title>Complete genome sequence of Corynebacterium casei LMG S-19264T (=DSM 44701T), isolated from a smear-ripened cheese.</title>
        <authorList>
            <consortium name="US DOE Joint Genome Institute (JGI-PGF)"/>
            <person name="Walter F."/>
            <person name="Albersmeier A."/>
            <person name="Kalinowski J."/>
            <person name="Ruckert C."/>
        </authorList>
    </citation>
    <scope>NUCLEOTIDE SEQUENCE</scope>
    <source>
        <strain evidence="2">KCTC 22169</strain>
    </source>
</reference>
<accession>A0A918NG53</accession>
<keyword evidence="1" id="KW-0732">Signal</keyword>
<dbReference type="Proteomes" id="UP000626148">
    <property type="component" value="Unassembled WGS sequence"/>
</dbReference>
<evidence type="ECO:0008006" key="4">
    <source>
        <dbReference type="Google" id="ProtNLM"/>
    </source>
</evidence>
<feature type="chain" id="PRO_5037737946" description="RHS repeat-associated core domain-containing protein" evidence="1">
    <location>
        <begin position="26"/>
        <end position="322"/>
    </location>
</feature>
<dbReference type="PANTHER" id="PTHR32305:SF15">
    <property type="entry name" value="PROTEIN RHSA-RELATED"/>
    <property type="match status" value="1"/>
</dbReference>
<dbReference type="Gene3D" id="2.180.10.10">
    <property type="entry name" value="RHS repeat-associated core"/>
    <property type="match status" value="1"/>
</dbReference>
<proteinExistence type="predicted"/>
<dbReference type="InterPro" id="IPR022385">
    <property type="entry name" value="Rhs_assc_core"/>
</dbReference>
<feature type="signal peptide" evidence="1">
    <location>
        <begin position="1"/>
        <end position="25"/>
    </location>
</feature>
<evidence type="ECO:0000256" key="1">
    <source>
        <dbReference type="SAM" id="SignalP"/>
    </source>
</evidence>
<dbReference type="InterPro" id="IPR050708">
    <property type="entry name" value="T6SS_VgrG/RHS"/>
</dbReference>
<evidence type="ECO:0000313" key="2">
    <source>
        <dbReference type="EMBL" id="GGX64964.1"/>
    </source>
</evidence>
<protein>
    <recommendedName>
        <fullName evidence="4">RHS repeat-associated core domain-containing protein</fullName>
    </recommendedName>
</protein>
<reference evidence="2" key="2">
    <citation type="submission" date="2020-09" db="EMBL/GenBank/DDBJ databases">
        <authorList>
            <person name="Sun Q."/>
            <person name="Kim S."/>
        </authorList>
    </citation>
    <scope>NUCLEOTIDE SEQUENCE</scope>
    <source>
        <strain evidence="2">KCTC 22169</strain>
    </source>
</reference>
<gene>
    <name evidence="2" type="ORF">GCM10007392_36030</name>
</gene>
<dbReference type="RefSeq" id="WP_189611268.1">
    <property type="nucleotide sequence ID" value="NZ_BMXR01000009.1"/>
</dbReference>
<name>A0A918NG53_9GAMM</name>
<dbReference type="NCBIfam" id="TIGR03696">
    <property type="entry name" value="Rhs_assc_core"/>
    <property type="match status" value="1"/>
</dbReference>
<dbReference type="AlphaFoldDB" id="A0A918NG53"/>
<dbReference type="EMBL" id="BMXR01000009">
    <property type="protein sequence ID" value="GGX64964.1"/>
    <property type="molecule type" value="Genomic_DNA"/>
</dbReference>
<comment type="caution">
    <text evidence="2">The sequence shown here is derived from an EMBL/GenBank/DDBJ whole genome shotgun (WGS) entry which is preliminary data.</text>
</comment>